<dbReference type="InterPro" id="IPR054350">
    <property type="entry name" value="PurT/PurK_preATP-grasp"/>
</dbReference>
<dbReference type="SUPFAM" id="SSF52440">
    <property type="entry name" value="PreATP-grasp domain"/>
    <property type="match status" value="1"/>
</dbReference>
<dbReference type="Pfam" id="PF22660">
    <property type="entry name" value="RS_preATP-grasp-like"/>
    <property type="match status" value="1"/>
</dbReference>
<feature type="domain" description="ATP-grasp" evidence="9">
    <location>
        <begin position="119"/>
        <end position="305"/>
    </location>
</feature>
<comment type="caution">
    <text evidence="10">The sequence shown here is derived from an EMBL/GenBank/DDBJ whole genome shotgun (WGS) entry which is preliminary data.</text>
</comment>
<dbReference type="InterPro" id="IPR016185">
    <property type="entry name" value="PreATP-grasp_dom_sf"/>
</dbReference>
<comment type="pathway">
    <text evidence="7">Purine metabolism.</text>
</comment>
<dbReference type="Proteomes" id="UP000051256">
    <property type="component" value="Unassembled WGS sequence"/>
</dbReference>
<evidence type="ECO:0000256" key="5">
    <source>
        <dbReference type="ARBA" id="ARBA00022840"/>
    </source>
</evidence>
<dbReference type="InterPro" id="IPR013815">
    <property type="entry name" value="ATP_grasp_subdomain_1"/>
</dbReference>
<evidence type="ECO:0000259" key="9">
    <source>
        <dbReference type="PROSITE" id="PS50975"/>
    </source>
</evidence>
<dbReference type="Pfam" id="PF02222">
    <property type="entry name" value="ATP-grasp"/>
    <property type="match status" value="1"/>
</dbReference>
<comment type="cofactor">
    <cofactor evidence="2">
        <name>Mg(2+)</name>
        <dbReference type="ChEBI" id="CHEBI:18420"/>
    </cofactor>
</comment>
<dbReference type="GO" id="GO:0005524">
    <property type="term" value="F:ATP binding"/>
    <property type="evidence" value="ECO:0007669"/>
    <property type="project" value="UniProtKB-UniRule"/>
</dbReference>
<name>A0A0R2CPH3_9LACO</name>
<dbReference type="PANTHER" id="PTHR11609:SF5">
    <property type="entry name" value="PHOSPHORIBOSYLAMINOIMIDAZOLE CARBOXYLASE"/>
    <property type="match status" value="1"/>
</dbReference>
<evidence type="ECO:0000313" key="11">
    <source>
        <dbReference type="Proteomes" id="UP000051256"/>
    </source>
</evidence>
<dbReference type="PROSITE" id="PS50975">
    <property type="entry name" value="ATP_GRASP"/>
    <property type="match status" value="1"/>
</dbReference>
<dbReference type="RefSeq" id="WP_225425422.1">
    <property type="nucleotide sequence ID" value="NZ_AYZR01000009.1"/>
</dbReference>
<gene>
    <name evidence="10" type="ORF">FC56_GL000778</name>
</gene>
<evidence type="ECO:0000256" key="3">
    <source>
        <dbReference type="ARBA" id="ARBA00022741"/>
    </source>
</evidence>
<proteinExistence type="predicted"/>
<keyword evidence="5 8" id="KW-0067">ATP-binding</keyword>
<sequence length="393" mass="44352">MKVVKTVADERILYPGATIGVIGDDQSSASLIVMAQRMGFKVAMYSLDETNEAMQLADYKYLGPLTDQKALQQFAERCDVITYNSEEIDPEIVRFLSRYTSLPQRDHLLEIMQDRLIERSFFDSLNINMAPYTTVVNLEDVYQGINSIGYPAILKPIQRGLLSGRQLFIKSAKDIVDASGLLDAGTYVLESFIEHQRDYAVVVTRDGLGNRAIFPTVELIYKDGQVTTAFTPPEIDPLVDQEIKRIANEIAFNLDYVGTFEITFFLSENGTIYVNKVAPNLSQAGLIFEYAANTDQFTEHLKAISGLPLTNVLPSLPTVMQTVRRRDFERIQTQWVIKNDWHFSFYQDASSDLDTIVGIILIPTESVSQTLKQIESTSIWDDIDFNSKYQSVG</sequence>
<dbReference type="AlphaFoldDB" id="A0A0R2CPH3"/>
<keyword evidence="3 8" id="KW-0547">Nucleotide-binding</keyword>
<dbReference type="InterPro" id="IPR003135">
    <property type="entry name" value="ATP-grasp_carboxylate-amine"/>
</dbReference>
<dbReference type="Gene3D" id="3.40.50.20">
    <property type="match status" value="1"/>
</dbReference>
<dbReference type="GO" id="GO:0006164">
    <property type="term" value="P:purine nucleotide biosynthetic process"/>
    <property type="evidence" value="ECO:0007669"/>
    <property type="project" value="UniProtKB-KW"/>
</dbReference>
<reference evidence="10 11" key="1">
    <citation type="journal article" date="2015" name="Genome Announc.">
        <title>Expanding the biotechnology potential of lactobacilli through comparative genomics of 213 strains and associated genera.</title>
        <authorList>
            <person name="Sun Z."/>
            <person name="Harris H.M."/>
            <person name="McCann A."/>
            <person name="Guo C."/>
            <person name="Argimon S."/>
            <person name="Zhang W."/>
            <person name="Yang X."/>
            <person name="Jeffery I.B."/>
            <person name="Cooney J.C."/>
            <person name="Kagawa T.F."/>
            <person name="Liu W."/>
            <person name="Song Y."/>
            <person name="Salvetti E."/>
            <person name="Wrobel A."/>
            <person name="Rasinkangas P."/>
            <person name="Parkhill J."/>
            <person name="Rea M.C."/>
            <person name="O'Sullivan O."/>
            <person name="Ritari J."/>
            <person name="Douillard F.P."/>
            <person name="Paul Ross R."/>
            <person name="Yang R."/>
            <person name="Briner A.E."/>
            <person name="Felis G.E."/>
            <person name="de Vos W.M."/>
            <person name="Barrangou R."/>
            <person name="Klaenhammer T.R."/>
            <person name="Caufield P.W."/>
            <person name="Cui Y."/>
            <person name="Zhang H."/>
            <person name="O'Toole P.W."/>
        </authorList>
    </citation>
    <scope>NUCLEOTIDE SEQUENCE [LARGE SCALE GENOMIC DNA]</scope>
    <source>
        <strain evidence="10 11">DSM 24302</strain>
    </source>
</reference>
<dbReference type="PANTHER" id="PTHR11609">
    <property type="entry name" value="PURINE BIOSYNTHESIS PROTEIN 6/7, PUR6/7"/>
    <property type="match status" value="1"/>
</dbReference>
<evidence type="ECO:0000256" key="6">
    <source>
        <dbReference type="ARBA" id="ARBA00023211"/>
    </source>
</evidence>
<protein>
    <submittedName>
        <fullName evidence="10">ATP-grasp domain protein</fullName>
    </submittedName>
</protein>
<dbReference type="STRING" id="1423802.FC56_GL000778"/>
<organism evidence="10 11">
    <name type="scientific">Lentilactobacillus senioris DSM 24302 = JCM 17472</name>
    <dbReference type="NCBI Taxonomy" id="1423802"/>
    <lineage>
        <taxon>Bacteria</taxon>
        <taxon>Bacillati</taxon>
        <taxon>Bacillota</taxon>
        <taxon>Bacilli</taxon>
        <taxon>Lactobacillales</taxon>
        <taxon>Lactobacillaceae</taxon>
        <taxon>Lentilactobacillus</taxon>
    </lineage>
</organism>
<dbReference type="SUPFAM" id="SSF56059">
    <property type="entry name" value="Glutathione synthetase ATP-binding domain-like"/>
    <property type="match status" value="1"/>
</dbReference>
<accession>A0A0R2CPH3</accession>
<dbReference type="InterPro" id="IPR011761">
    <property type="entry name" value="ATP-grasp"/>
</dbReference>
<keyword evidence="4" id="KW-0658">Purine biosynthesis</keyword>
<dbReference type="GO" id="GO:0046872">
    <property type="term" value="F:metal ion binding"/>
    <property type="evidence" value="ECO:0007669"/>
    <property type="project" value="InterPro"/>
</dbReference>
<comment type="cofactor">
    <cofactor evidence="1">
        <name>Mn(2+)</name>
        <dbReference type="ChEBI" id="CHEBI:29035"/>
    </cofactor>
</comment>
<dbReference type="EMBL" id="AYZR01000009">
    <property type="protein sequence ID" value="KRM93114.1"/>
    <property type="molecule type" value="Genomic_DNA"/>
</dbReference>
<keyword evidence="6" id="KW-0464">Manganese</keyword>
<keyword evidence="11" id="KW-1185">Reference proteome</keyword>
<dbReference type="GO" id="GO:0005829">
    <property type="term" value="C:cytosol"/>
    <property type="evidence" value="ECO:0007669"/>
    <property type="project" value="TreeGrafter"/>
</dbReference>
<evidence type="ECO:0000256" key="2">
    <source>
        <dbReference type="ARBA" id="ARBA00001946"/>
    </source>
</evidence>
<evidence type="ECO:0000313" key="10">
    <source>
        <dbReference type="EMBL" id="KRM93114.1"/>
    </source>
</evidence>
<dbReference type="Gene3D" id="3.30.1490.20">
    <property type="entry name" value="ATP-grasp fold, A domain"/>
    <property type="match status" value="1"/>
</dbReference>
<evidence type="ECO:0000256" key="4">
    <source>
        <dbReference type="ARBA" id="ARBA00022755"/>
    </source>
</evidence>
<evidence type="ECO:0000256" key="8">
    <source>
        <dbReference type="PROSITE-ProRule" id="PRU00409"/>
    </source>
</evidence>
<evidence type="ECO:0000256" key="7">
    <source>
        <dbReference type="ARBA" id="ARBA00025704"/>
    </source>
</evidence>
<dbReference type="Gene3D" id="3.30.470.20">
    <property type="entry name" value="ATP-grasp fold, B domain"/>
    <property type="match status" value="1"/>
</dbReference>
<dbReference type="PATRIC" id="fig|1423802.4.peg.789"/>
<evidence type="ECO:0000256" key="1">
    <source>
        <dbReference type="ARBA" id="ARBA00001936"/>
    </source>
</evidence>